<dbReference type="Proteomes" id="UP000215539">
    <property type="component" value="Chromosome 1"/>
</dbReference>
<accession>A0AAX2GUX9</accession>
<proteinExistence type="predicted"/>
<sequence length="103" mass="12121">MQQNYVKSINIESMEEVLAPIQSGRIKSQSSIYENDCQEFEELTPEQKKAVKEISDSIDYNMTVDMMLGVLYNRFPEEEVRKKIEATPHEKKLEVIEEYLFPK</sequence>
<reference evidence="1 2" key="1">
    <citation type="submission" date="2017-06" db="EMBL/GenBank/DDBJ databases">
        <authorList>
            <consortium name="Pathogen Informatics"/>
        </authorList>
    </citation>
    <scope>NUCLEOTIDE SEQUENCE [LARGE SCALE GENOMIC DNA]</scope>
    <source>
        <strain evidence="1 2">NCTC12947</strain>
    </source>
</reference>
<protein>
    <submittedName>
        <fullName evidence="1">Uncharacterized protein</fullName>
    </submittedName>
</protein>
<dbReference type="EMBL" id="LT906449">
    <property type="protein sequence ID" value="SNV03678.1"/>
    <property type="molecule type" value="Genomic_DNA"/>
</dbReference>
<gene>
    <name evidence="1" type="ORF">SAMEA44541418_00297</name>
</gene>
<evidence type="ECO:0000313" key="1">
    <source>
        <dbReference type="EMBL" id="SNV03678.1"/>
    </source>
</evidence>
<evidence type="ECO:0000313" key="2">
    <source>
        <dbReference type="Proteomes" id="UP000215539"/>
    </source>
</evidence>
<dbReference type="AlphaFoldDB" id="A0AAX2GUX9"/>
<name>A0AAX2GUX9_9FLAO</name>
<organism evidence="1 2">
    <name type="scientific">Capnocytophaga haemolytica</name>
    <dbReference type="NCBI Taxonomy" id="45243"/>
    <lineage>
        <taxon>Bacteria</taxon>
        <taxon>Pseudomonadati</taxon>
        <taxon>Bacteroidota</taxon>
        <taxon>Flavobacteriia</taxon>
        <taxon>Flavobacteriales</taxon>
        <taxon>Flavobacteriaceae</taxon>
        <taxon>Capnocytophaga</taxon>
    </lineage>
</organism>